<evidence type="ECO:0000313" key="1">
    <source>
        <dbReference type="EMBL" id="EYC35946.1"/>
    </source>
</evidence>
<keyword evidence="2" id="KW-1185">Reference proteome</keyword>
<comment type="caution">
    <text evidence="1">The sequence shown here is derived from an EMBL/GenBank/DDBJ whole genome shotgun (WGS) entry which is preliminary data.</text>
</comment>
<protein>
    <submittedName>
        <fullName evidence="1">Uncharacterized protein</fullName>
    </submittedName>
</protein>
<accession>A0A016W8M8</accession>
<evidence type="ECO:0000313" key="2">
    <source>
        <dbReference type="Proteomes" id="UP000024635"/>
    </source>
</evidence>
<dbReference type="EMBL" id="JARK01000554">
    <property type="protein sequence ID" value="EYC35946.1"/>
    <property type="molecule type" value="Genomic_DNA"/>
</dbReference>
<organism evidence="1 2">
    <name type="scientific">Ancylostoma ceylanicum</name>
    <dbReference type="NCBI Taxonomy" id="53326"/>
    <lineage>
        <taxon>Eukaryota</taxon>
        <taxon>Metazoa</taxon>
        <taxon>Ecdysozoa</taxon>
        <taxon>Nematoda</taxon>
        <taxon>Chromadorea</taxon>
        <taxon>Rhabditida</taxon>
        <taxon>Rhabditina</taxon>
        <taxon>Rhabditomorpha</taxon>
        <taxon>Strongyloidea</taxon>
        <taxon>Ancylostomatidae</taxon>
        <taxon>Ancylostomatinae</taxon>
        <taxon>Ancylostoma</taxon>
    </lineage>
</organism>
<reference evidence="2" key="1">
    <citation type="journal article" date="2015" name="Nat. Genet.">
        <title>The genome and transcriptome of the zoonotic hookworm Ancylostoma ceylanicum identify infection-specific gene families.</title>
        <authorList>
            <person name="Schwarz E.M."/>
            <person name="Hu Y."/>
            <person name="Antoshechkin I."/>
            <person name="Miller M.M."/>
            <person name="Sternberg P.W."/>
            <person name="Aroian R.V."/>
        </authorList>
    </citation>
    <scope>NUCLEOTIDE SEQUENCE</scope>
    <source>
        <strain evidence="2">HY135</strain>
    </source>
</reference>
<dbReference type="AlphaFoldDB" id="A0A016W8M8"/>
<name>A0A016W8M8_9BILA</name>
<proteinExistence type="predicted"/>
<dbReference type="Proteomes" id="UP000024635">
    <property type="component" value="Unassembled WGS sequence"/>
</dbReference>
<gene>
    <name evidence="1" type="primary">Acey_s0954.g3195</name>
    <name evidence="1" type="ORF">Y032_0954g3195</name>
</gene>
<sequence>MMESVQSPMIKARDFDSAFRISRRDQQCCAAHRCPIAVVLSGLRISSFLANAGTYDGATSVELLAPLLAIQNDRILVQENFHRERGEMQQHNKERRHTP</sequence>